<accession>A0A7T2GID6</accession>
<name>A0A7T2GID6_9SPHN</name>
<sequence>MSEKDDDIVIRVRGLKNGFGDQIVHDRLDLDVRRGEILGVVGGSGTGKSVLMRSIIGLQTPIEGDISVFGQSMIGKDETEAKNIRRRWGVLFQGAALFSTLTVAENVQVPIREFYPRIDAQLLDEIATYKIAMSGLPPEAAMKYPSELSGGMKKRAGIARALALDPELLFLDEPTAGLDPIGAAAFDAIVRELQKNLGLTVFLITHDLDTLYAICDRVAVLADQKVVAIGTIPELLALDHAWIQEYFNGPRGRAARATEEAGAEA</sequence>
<protein>
    <submittedName>
        <fullName evidence="5">ABC transporter ATP-binding protein</fullName>
    </submittedName>
</protein>
<dbReference type="PANTHER" id="PTHR43023:SF3">
    <property type="entry name" value="PROTEIN TRIGALACTOSYLDIACYLGLYCEROL 3, CHLOROPLASTIC"/>
    <property type="match status" value="1"/>
</dbReference>
<keyword evidence="2" id="KW-0547">Nucleotide-binding</keyword>
<dbReference type="AlphaFoldDB" id="A0A7T2GID6"/>
<dbReference type="InterPro" id="IPR027417">
    <property type="entry name" value="P-loop_NTPase"/>
</dbReference>
<dbReference type="InterPro" id="IPR017871">
    <property type="entry name" value="ABC_transporter-like_CS"/>
</dbReference>
<dbReference type="Pfam" id="PF00005">
    <property type="entry name" value="ABC_tran"/>
    <property type="match status" value="1"/>
</dbReference>
<dbReference type="PROSITE" id="PS50893">
    <property type="entry name" value="ABC_TRANSPORTER_2"/>
    <property type="match status" value="1"/>
</dbReference>
<proteinExistence type="predicted"/>
<dbReference type="InterPro" id="IPR003439">
    <property type="entry name" value="ABC_transporter-like_ATP-bd"/>
</dbReference>
<keyword evidence="6" id="KW-1185">Reference proteome</keyword>
<evidence type="ECO:0000256" key="1">
    <source>
        <dbReference type="ARBA" id="ARBA00022448"/>
    </source>
</evidence>
<reference evidence="5 6" key="1">
    <citation type="submission" date="2020-11" db="EMBL/GenBank/DDBJ databases">
        <title>Genome seq and assembly of Sphingosinicella sp.</title>
        <authorList>
            <person name="Chhetri G."/>
        </authorList>
    </citation>
    <scope>NUCLEOTIDE SEQUENCE [LARGE SCALE GENOMIC DNA]</scope>
    <source>
        <strain evidence="5 6">UDD2</strain>
    </source>
</reference>
<evidence type="ECO:0000313" key="5">
    <source>
        <dbReference type="EMBL" id="QPQ54272.1"/>
    </source>
</evidence>
<dbReference type="RefSeq" id="WP_200970799.1">
    <property type="nucleotide sequence ID" value="NZ_CP065592.1"/>
</dbReference>
<keyword evidence="3 5" id="KW-0067">ATP-binding</keyword>
<dbReference type="PANTHER" id="PTHR43023">
    <property type="entry name" value="PROTEIN TRIGALACTOSYLDIACYLGLYCEROL 3, CHLOROPLASTIC"/>
    <property type="match status" value="1"/>
</dbReference>
<evidence type="ECO:0000313" key="6">
    <source>
        <dbReference type="Proteomes" id="UP000594873"/>
    </source>
</evidence>
<keyword evidence="1" id="KW-0813">Transport</keyword>
<evidence type="ECO:0000256" key="3">
    <source>
        <dbReference type="ARBA" id="ARBA00022840"/>
    </source>
</evidence>
<dbReference type="Proteomes" id="UP000594873">
    <property type="component" value="Chromosome"/>
</dbReference>
<dbReference type="KEGG" id="sflv:IC614_07830"/>
<feature type="domain" description="ABC transporter" evidence="4">
    <location>
        <begin position="10"/>
        <end position="248"/>
    </location>
</feature>
<dbReference type="GO" id="GO:0016887">
    <property type="term" value="F:ATP hydrolysis activity"/>
    <property type="evidence" value="ECO:0007669"/>
    <property type="project" value="InterPro"/>
</dbReference>
<dbReference type="EMBL" id="CP065592">
    <property type="protein sequence ID" value="QPQ54272.1"/>
    <property type="molecule type" value="Genomic_DNA"/>
</dbReference>
<gene>
    <name evidence="5" type="ORF">IC614_07830</name>
</gene>
<dbReference type="SMART" id="SM00382">
    <property type="entry name" value="AAA"/>
    <property type="match status" value="1"/>
</dbReference>
<dbReference type="PROSITE" id="PS00211">
    <property type="entry name" value="ABC_TRANSPORTER_1"/>
    <property type="match status" value="1"/>
</dbReference>
<evidence type="ECO:0000256" key="2">
    <source>
        <dbReference type="ARBA" id="ARBA00022741"/>
    </source>
</evidence>
<dbReference type="SUPFAM" id="SSF52540">
    <property type="entry name" value="P-loop containing nucleoside triphosphate hydrolases"/>
    <property type="match status" value="1"/>
</dbReference>
<dbReference type="GO" id="GO:0005524">
    <property type="term" value="F:ATP binding"/>
    <property type="evidence" value="ECO:0007669"/>
    <property type="project" value="UniProtKB-KW"/>
</dbReference>
<organism evidence="5 6">
    <name type="scientific">Allosphingosinicella flava</name>
    <dbReference type="NCBI Taxonomy" id="2771430"/>
    <lineage>
        <taxon>Bacteria</taxon>
        <taxon>Pseudomonadati</taxon>
        <taxon>Pseudomonadota</taxon>
        <taxon>Alphaproteobacteria</taxon>
        <taxon>Sphingomonadales</taxon>
        <taxon>Sphingomonadaceae</taxon>
        <taxon>Allosphingosinicella</taxon>
    </lineage>
</organism>
<dbReference type="InterPro" id="IPR003593">
    <property type="entry name" value="AAA+_ATPase"/>
</dbReference>
<dbReference type="Gene3D" id="3.40.50.300">
    <property type="entry name" value="P-loop containing nucleotide triphosphate hydrolases"/>
    <property type="match status" value="1"/>
</dbReference>
<evidence type="ECO:0000259" key="4">
    <source>
        <dbReference type="PROSITE" id="PS50893"/>
    </source>
</evidence>